<dbReference type="GO" id="GO:0005829">
    <property type="term" value="C:cytosol"/>
    <property type="evidence" value="ECO:0007669"/>
    <property type="project" value="TreeGrafter"/>
</dbReference>
<dbReference type="EMBL" id="AWVF01000364">
    <property type="protein sequence ID" value="ERJ90142.1"/>
    <property type="molecule type" value="Genomic_DNA"/>
</dbReference>
<dbReference type="Gene3D" id="1.10.150.240">
    <property type="entry name" value="Putative phosphatase, domain 2"/>
    <property type="match status" value="1"/>
</dbReference>
<dbReference type="SFLD" id="SFLDG01135">
    <property type="entry name" value="C1.5.6:_HAD__Beta-PGM__Phospha"/>
    <property type="match status" value="1"/>
</dbReference>
<protein>
    <submittedName>
        <fullName evidence="1">HAD hydrolase, family IA, variant 1</fullName>
    </submittedName>
</protein>
<organism evidence="1 2">
    <name type="scientific">Ruminococcus callidus ATCC 27760</name>
    <dbReference type="NCBI Taxonomy" id="411473"/>
    <lineage>
        <taxon>Bacteria</taxon>
        <taxon>Bacillati</taxon>
        <taxon>Bacillota</taxon>
        <taxon>Clostridia</taxon>
        <taxon>Eubacteriales</taxon>
        <taxon>Oscillospiraceae</taxon>
        <taxon>Ruminococcus</taxon>
    </lineage>
</organism>
<comment type="caution">
    <text evidence="1">The sequence shown here is derived from an EMBL/GenBank/DDBJ whole genome shotgun (WGS) entry which is preliminary data.</text>
</comment>
<reference evidence="1 2" key="1">
    <citation type="submission" date="2013-07" db="EMBL/GenBank/DDBJ databases">
        <authorList>
            <person name="Weinstock G."/>
            <person name="Sodergren E."/>
            <person name="Wylie T."/>
            <person name="Fulton L."/>
            <person name="Fulton R."/>
            <person name="Fronick C."/>
            <person name="O'Laughlin M."/>
            <person name="Godfrey J."/>
            <person name="Miner T."/>
            <person name="Herter B."/>
            <person name="Appelbaum E."/>
            <person name="Cordes M."/>
            <person name="Lek S."/>
            <person name="Wollam A."/>
            <person name="Pepin K.H."/>
            <person name="Palsikar V.B."/>
            <person name="Mitreva M."/>
            <person name="Wilson R.K."/>
        </authorList>
    </citation>
    <scope>NUCLEOTIDE SEQUENCE [LARGE SCALE GENOMIC DNA]</scope>
    <source>
        <strain evidence="1 2">ATCC 27760</strain>
    </source>
</reference>
<dbReference type="Proteomes" id="UP000016662">
    <property type="component" value="Unassembled WGS sequence"/>
</dbReference>
<dbReference type="InterPro" id="IPR041492">
    <property type="entry name" value="HAD_2"/>
</dbReference>
<dbReference type="InterPro" id="IPR023214">
    <property type="entry name" value="HAD_sf"/>
</dbReference>
<dbReference type="NCBIfam" id="TIGR01662">
    <property type="entry name" value="HAD-SF-IIIA"/>
    <property type="match status" value="1"/>
</dbReference>
<dbReference type="GO" id="GO:0008967">
    <property type="term" value="F:phosphoglycolate phosphatase activity"/>
    <property type="evidence" value="ECO:0007669"/>
    <property type="project" value="TreeGrafter"/>
</dbReference>
<dbReference type="InterPro" id="IPR050155">
    <property type="entry name" value="HAD-like_hydrolase_sf"/>
</dbReference>
<dbReference type="NCBIfam" id="TIGR01509">
    <property type="entry name" value="HAD-SF-IA-v3"/>
    <property type="match status" value="1"/>
</dbReference>
<dbReference type="AlphaFoldDB" id="U2KD23"/>
<dbReference type="InterPro" id="IPR006439">
    <property type="entry name" value="HAD-SF_hydro_IA"/>
</dbReference>
<dbReference type="Pfam" id="PF13419">
    <property type="entry name" value="HAD_2"/>
    <property type="match status" value="1"/>
</dbReference>
<dbReference type="RefSeq" id="WP_021681035.1">
    <property type="nucleotide sequence ID" value="NZ_KI260328.1"/>
</dbReference>
<sequence length="281" mass="30969">ARRSLCGIALRSVPKKHAEKSTAFDKFPSMYYNKCMDRINAWTAHTGCPHQNRNCHAVPTKGACFMYQLAIFDLDGTLVNSIADLGGTANHLLEQRHLPTHPIDAYYHFVGNGVHKLCERCLPPDTPAAEVETFFAEFNDYYSRHCLDKTAPYDGIPAVLAQLKAAGVHLAVASNKTQPFVETIVRHYFGSDCFDQIFGSSDDRPKKPAPAIVEQILKTAGMSKAQAVMIGDSDVDIQTGKNAGVHTIGCVWGFRGEQELERAGADDLARTPADLLRFMEI</sequence>
<gene>
    <name evidence="1" type="ORF">RUMCAL_02848</name>
</gene>
<dbReference type="PANTHER" id="PTHR43434">
    <property type="entry name" value="PHOSPHOGLYCOLATE PHOSPHATASE"/>
    <property type="match status" value="1"/>
</dbReference>
<feature type="non-terminal residue" evidence="1">
    <location>
        <position position="1"/>
    </location>
</feature>
<dbReference type="NCBIfam" id="TIGR01549">
    <property type="entry name" value="HAD-SF-IA-v1"/>
    <property type="match status" value="1"/>
</dbReference>
<dbReference type="InterPro" id="IPR036412">
    <property type="entry name" value="HAD-like_sf"/>
</dbReference>
<dbReference type="FunFam" id="3.40.50.1000:FF:000022">
    <property type="entry name" value="Phosphoglycolate phosphatase"/>
    <property type="match status" value="1"/>
</dbReference>
<dbReference type="PRINTS" id="PR00413">
    <property type="entry name" value="HADHALOGNASE"/>
</dbReference>
<dbReference type="SFLD" id="SFLDS00003">
    <property type="entry name" value="Haloacid_Dehalogenase"/>
    <property type="match status" value="1"/>
</dbReference>
<accession>U2KD23</accession>
<dbReference type="eggNOG" id="COG0546">
    <property type="taxonomic scope" value="Bacteria"/>
</dbReference>
<dbReference type="PATRIC" id="fig|411473.3.peg.2389"/>
<keyword evidence="2" id="KW-1185">Reference proteome</keyword>
<evidence type="ECO:0000313" key="2">
    <source>
        <dbReference type="Proteomes" id="UP000016662"/>
    </source>
</evidence>
<dbReference type="HOGENOM" id="CLU_988724_0_0_9"/>
<dbReference type="Gene3D" id="3.40.50.1000">
    <property type="entry name" value="HAD superfamily/HAD-like"/>
    <property type="match status" value="1"/>
</dbReference>
<dbReference type="PANTHER" id="PTHR43434:SF1">
    <property type="entry name" value="PHOSPHOGLYCOLATE PHOSPHATASE"/>
    <property type="match status" value="1"/>
</dbReference>
<name>U2KD23_9FIRM</name>
<dbReference type="GO" id="GO:0006281">
    <property type="term" value="P:DNA repair"/>
    <property type="evidence" value="ECO:0007669"/>
    <property type="project" value="TreeGrafter"/>
</dbReference>
<keyword evidence="1" id="KW-0378">Hydrolase</keyword>
<evidence type="ECO:0000313" key="1">
    <source>
        <dbReference type="EMBL" id="ERJ90142.1"/>
    </source>
</evidence>
<proteinExistence type="predicted"/>
<dbReference type="InterPro" id="IPR023198">
    <property type="entry name" value="PGP-like_dom2"/>
</dbReference>
<dbReference type="InterPro" id="IPR006549">
    <property type="entry name" value="HAD-SF_hydro_IIIA"/>
</dbReference>
<dbReference type="STRING" id="411473.RUMCAL_02848"/>
<dbReference type="SUPFAM" id="SSF56784">
    <property type="entry name" value="HAD-like"/>
    <property type="match status" value="1"/>
</dbReference>
<dbReference type="SFLD" id="SFLDG01129">
    <property type="entry name" value="C1.5:_HAD__Beta-PGM__Phosphata"/>
    <property type="match status" value="1"/>
</dbReference>